<dbReference type="InterPro" id="IPR011060">
    <property type="entry name" value="RibuloseP-bd_barrel"/>
</dbReference>
<dbReference type="RefSeq" id="WP_012002162.1">
    <property type="nucleotide sequence ID" value="NC_009828.1"/>
</dbReference>
<protein>
    <recommendedName>
        <fullName evidence="4">N-acylglucosamine-6-phosphate 2-epimerase</fullName>
        <ecNumber evidence="4">5.1.3.9</ecNumber>
    </recommendedName>
</protein>
<dbReference type="AlphaFoldDB" id="A8F3E7"/>
<dbReference type="Pfam" id="PF04131">
    <property type="entry name" value="NanE"/>
    <property type="match status" value="1"/>
</dbReference>
<reference evidence="7 8" key="2">
    <citation type="journal article" date="2009" name="Proc. Natl. Acad. Sci. U.S.A.">
        <title>On the chimeric nature, thermophilic origin, and phylogenetic placement of the Thermotogales.</title>
        <authorList>
            <person name="Zhaxybayeva O."/>
            <person name="Swithers K.S."/>
            <person name="Lapierre P."/>
            <person name="Fournier G.P."/>
            <person name="Bickhart D.M."/>
            <person name="DeBoy R.T."/>
            <person name="Nelson K.E."/>
            <person name="Nesbo C.L."/>
            <person name="Doolittle W.F."/>
            <person name="Gogarten J.P."/>
            <person name="Noll K.M."/>
        </authorList>
    </citation>
    <scope>NUCLEOTIDE SEQUENCE [LARGE SCALE GENOMIC DNA]</scope>
    <source>
        <strain evidence="8">ATCC BAA-301 / DSM 14385 / NBRC 107922 / TMO</strain>
    </source>
</reference>
<evidence type="ECO:0000256" key="6">
    <source>
        <dbReference type="ARBA" id="ARBA00023277"/>
    </source>
</evidence>
<dbReference type="GO" id="GO:0019262">
    <property type="term" value="P:N-acetylneuraminate catabolic process"/>
    <property type="evidence" value="ECO:0007669"/>
    <property type="project" value="UniProtKB-UniPathway"/>
</dbReference>
<comment type="function">
    <text evidence="2">Converts N-acetylmannosamine-6-phosphate (ManNAc-6-P) to N-acetylglucosamine-6-phosphate (GlcNAc-6-P).</text>
</comment>
<dbReference type="UniPathway" id="UPA00629">
    <property type="reaction ID" value="UER00682"/>
</dbReference>
<organism evidence="7 8">
    <name type="scientific">Pseudothermotoga lettingae (strain ATCC BAA-301 / DSM 14385 / NBRC 107922 / TMO)</name>
    <name type="common">Thermotoga lettingae</name>
    <dbReference type="NCBI Taxonomy" id="416591"/>
    <lineage>
        <taxon>Bacteria</taxon>
        <taxon>Thermotogati</taxon>
        <taxon>Thermotogota</taxon>
        <taxon>Thermotogae</taxon>
        <taxon>Thermotogales</taxon>
        <taxon>Thermotogaceae</taxon>
        <taxon>Pseudothermotoga</taxon>
    </lineage>
</organism>
<dbReference type="OrthoDB" id="9781704at2"/>
<evidence type="ECO:0000256" key="3">
    <source>
        <dbReference type="ARBA" id="ARBA00005081"/>
    </source>
</evidence>
<evidence type="ECO:0000256" key="1">
    <source>
        <dbReference type="ARBA" id="ARBA00000056"/>
    </source>
</evidence>
<keyword evidence="5 7" id="KW-0413">Isomerase</keyword>
<evidence type="ECO:0000256" key="2">
    <source>
        <dbReference type="ARBA" id="ARBA00002147"/>
    </source>
</evidence>
<name>A8F3E7_PSELT</name>
<dbReference type="SUPFAM" id="SSF51366">
    <property type="entry name" value="Ribulose-phoshate binding barrel"/>
    <property type="match status" value="1"/>
</dbReference>
<dbReference type="InterPro" id="IPR007260">
    <property type="entry name" value="NanE"/>
</dbReference>
<keyword evidence="6" id="KW-0119">Carbohydrate metabolism</keyword>
<sequence length="222" mass="24401">MRKLPRGIIISCQLEPGDPVQDVSFIVNMARSADYAGAVAVRTNNADHVRAVKDSVSIPVIGLVKDRNYQAFITPTFEHARDVIKAGADFVAIDCTRSERPVQLKTLFEEIRSSFPDVGIIADIADEADAELVSALRPDFIATTLCGYTPYTLGCSLPNIELVRGLSRKMSIPIIAEGGYTTLEEVQNAFQNGAYAVVIGTAITRPWITIKKFVDLFYKKFN</sequence>
<reference evidence="7 8" key="1">
    <citation type="submission" date="2007-08" db="EMBL/GenBank/DDBJ databases">
        <title>Complete sequence of Thermotoga lettingae TMO.</title>
        <authorList>
            <consortium name="US DOE Joint Genome Institute"/>
            <person name="Copeland A."/>
            <person name="Lucas S."/>
            <person name="Lapidus A."/>
            <person name="Barry K."/>
            <person name="Glavina del Rio T."/>
            <person name="Dalin E."/>
            <person name="Tice H."/>
            <person name="Pitluck S."/>
            <person name="Foster B."/>
            <person name="Bruce D."/>
            <person name="Schmutz J."/>
            <person name="Larimer F."/>
            <person name="Land M."/>
            <person name="Hauser L."/>
            <person name="Kyrpides N."/>
            <person name="Mikhailova N."/>
            <person name="Nelson K."/>
            <person name="Gogarten J.P."/>
            <person name="Noll K."/>
            <person name="Richardson P."/>
        </authorList>
    </citation>
    <scope>NUCLEOTIDE SEQUENCE [LARGE SCALE GENOMIC DNA]</scope>
    <source>
        <strain evidence="8">ATCC BAA-301 / DSM 14385 / NBRC 107922 / TMO</strain>
    </source>
</reference>
<dbReference type="eggNOG" id="COG3010">
    <property type="taxonomic scope" value="Bacteria"/>
</dbReference>
<dbReference type="GO" id="GO:0047465">
    <property type="term" value="F:N-acylglucosamine-6-phosphate 2-epimerase activity"/>
    <property type="evidence" value="ECO:0007669"/>
    <property type="project" value="UniProtKB-EC"/>
</dbReference>
<gene>
    <name evidence="7" type="ordered locus">Tlet_0111</name>
</gene>
<dbReference type="HOGENOM" id="CLU_086300_1_0_0"/>
<evidence type="ECO:0000256" key="5">
    <source>
        <dbReference type="ARBA" id="ARBA00023235"/>
    </source>
</evidence>
<dbReference type="GO" id="GO:0006053">
    <property type="term" value="P:N-acetylmannosamine catabolic process"/>
    <property type="evidence" value="ECO:0007669"/>
    <property type="project" value="TreeGrafter"/>
</dbReference>
<evidence type="ECO:0000313" key="7">
    <source>
        <dbReference type="EMBL" id="ABV32681.1"/>
    </source>
</evidence>
<evidence type="ECO:0000313" key="8">
    <source>
        <dbReference type="Proteomes" id="UP000002016"/>
    </source>
</evidence>
<accession>A8F3E7</accession>
<comment type="catalytic activity">
    <reaction evidence="1">
        <text>an N-acyl-D-glucosamine 6-phosphate = an N-acyl-D-mannosamine 6-phosphate</text>
        <dbReference type="Rhea" id="RHEA:23932"/>
        <dbReference type="ChEBI" id="CHEBI:57599"/>
        <dbReference type="ChEBI" id="CHEBI:57666"/>
        <dbReference type="EC" id="5.1.3.9"/>
    </reaction>
</comment>
<dbReference type="KEGG" id="tle:Tlet_0111"/>
<dbReference type="EMBL" id="CP000812">
    <property type="protein sequence ID" value="ABV32681.1"/>
    <property type="molecule type" value="Genomic_DNA"/>
</dbReference>
<proteinExistence type="predicted"/>
<dbReference type="PANTHER" id="PTHR36204:SF1">
    <property type="entry name" value="N-ACETYLMANNOSAMINE-6-PHOSPHATE 2-EPIMERASE-RELATED"/>
    <property type="match status" value="1"/>
</dbReference>
<dbReference type="Gene3D" id="3.20.20.70">
    <property type="entry name" value="Aldolase class I"/>
    <property type="match status" value="1"/>
</dbReference>
<dbReference type="EC" id="5.1.3.9" evidence="4"/>
<dbReference type="InterPro" id="IPR013785">
    <property type="entry name" value="Aldolase_TIM"/>
</dbReference>
<comment type="pathway">
    <text evidence="3">Amino-sugar metabolism; N-acetylneuraminate degradation; D-fructose 6-phosphate from N-acetylneuraminate: step 3/5.</text>
</comment>
<evidence type="ECO:0000256" key="4">
    <source>
        <dbReference type="ARBA" id="ARBA00013180"/>
    </source>
</evidence>
<keyword evidence="8" id="KW-1185">Reference proteome</keyword>
<dbReference type="NCBIfam" id="NF002231">
    <property type="entry name" value="PRK01130.1"/>
    <property type="match status" value="1"/>
</dbReference>
<dbReference type="GO" id="GO:0005829">
    <property type="term" value="C:cytosol"/>
    <property type="evidence" value="ECO:0007669"/>
    <property type="project" value="TreeGrafter"/>
</dbReference>
<dbReference type="STRING" id="416591.Tlet_0111"/>
<dbReference type="PANTHER" id="PTHR36204">
    <property type="entry name" value="N-ACETYLMANNOSAMINE-6-PHOSPHATE 2-EPIMERASE-RELATED"/>
    <property type="match status" value="1"/>
</dbReference>
<dbReference type="Proteomes" id="UP000002016">
    <property type="component" value="Chromosome"/>
</dbReference>